<dbReference type="Pfam" id="PF08269">
    <property type="entry name" value="dCache_2"/>
    <property type="match status" value="1"/>
</dbReference>
<feature type="domain" description="Double Cache" evidence="1">
    <location>
        <begin position="51"/>
        <end position="285"/>
    </location>
</feature>
<dbReference type="AlphaFoldDB" id="A0A0F9WC33"/>
<dbReference type="Gene3D" id="3.30.450.20">
    <property type="entry name" value="PAS domain"/>
    <property type="match status" value="2"/>
</dbReference>
<protein>
    <recommendedName>
        <fullName evidence="1">Double Cache domain-containing protein</fullName>
    </recommendedName>
</protein>
<dbReference type="EMBL" id="LAZR01000186">
    <property type="protein sequence ID" value="KKN83366.1"/>
    <property type="molecule type" value="Genomic_DNA"/>
</dbReference>
<dbReference type="InterPro" id="IPR004010">
    <property type="entry name" value="Double_Cache_2"/>
</dbReference>
<proteinExistence type="predicted"/>
<evidence type="ECO:0000313" key="2">
    <source>
        <dbReference type="EMBL" id="KKN83366.1"/>
    </source>
</evidence>
<name>A0A0F9WC33_9ZZZZ</name>
<organism evidence="2">
    <name type="scientific">marine sediment metagenome</name>
    <dbReference type="NCBI Taxonomy" id="412755"/>
    <lineage>
        <taxon>unclassified sequences</taxon>
        <taxon>metagenomes</taxon>
        <taxon>ecological metagenomes</taxon>
    </lineage>
</organism>
<reference evidence="2" key="1">
    <citation type="journal article" date="2015" name="Nature">
        <title>Complex archaea that bridge the gap between prokaryotes and eukaryotes.</title>
        <authorList>
            <person name="Spang A."/>
            <person name="Saw J.H."/>
            <person name="Jorgensen S.L."/>
            <person name="Zaremba-Niedzwiedzka K."/>
            <person name="Martijn J."/>
            <person name="Lind A.E."/>
            <person name="van Eijk R."/>
            <person name="Schleper C."/>
            <person name="Guy L."/>
            <person name="Ettema T.J."/>
        </authorList>
    </citation>
    <scope>NUCLEOTIDE SEQUENCE</scope>
</reference>
<evidence type="ECO:0000259" key="1">
    <source>
        <dbReference type="Pfam" id="PF08269"/>
    </source>
</evidence>
<accession>A0A0F9WC33</accession>
<gene>
    <name evidence="2" type="ORF">LCGC14_0299980</name>
</gene>
<comment type="caution">
    <text evidence="2">The sequence shown here is derived from an EMBL/GenBank/DDBJ whole genome shotgun (WGS) entry which is preliminary data.</text>
</comment>
<sequence length="292" mass="32596">MKLFTPALLAAMALLSLLSTTSMADTSVAPGYEEEAARASALLHKAVDLYKEEGNTAFAKFSRQGEFTDGDLYVYVMDREGHMLAAGGPSAALIGRDISPLLDDELKQHLATALQQPDSEQIHSDEYRWKNWRDGKVERKRVYYQLYDDKSFAVGYFVNRSSPAAAEQLLDDAAQAVQTDAKGTIERVNRLDPEFNRDDLYVFVADLDSQTMVAHGYNRRLIGIHFPDMKNQDGIRVGQKLIDAAEAGENSVTYEWPNPVTGKTEEKETLIRKVGDYLVAVGYYQEIEPAAE</sequence>